<dbReference type="PANTHER" id="PTHR33116">
    <property type="entry name" value="REVERSE TRANSCRIPTASE ZINC-BINDING DOMAIN-CONTAINING PROTEIN-RELATED-RELATED"/>
    <property type="match status" value="1"/>
</dbReference>
<dbReference type="Proteomes" id="UP000813462">
    <property type="component" value="Unassembled WGS sequence"/>
</dbReference>
<comment type="caution">
    <text evidence="1">The sequence shown here is derived from an EMBL/GenBank/DDBJ whole genome shotgun (WGS) entry which is preliminary data.</text>
</comment>
<name>A0A978VB59_ZIZJJ</name>
<protein>
    <submittedName>
        <fullName evidence="1">Uncharacterized protein</fullName>
    </submittedName>
</protein>
<gene>
    <name evidence="1" type="ORF">FEM48_Zijuj06G0193900</name>
</gene>
<evidence type="ECO:0000313" key="1">
    <source>
        <dbReference type="EMBL" id="KAH7525144.1"/>
    </source>
</evidence>
<reference evidence="1" key="1">
    <citation type="journal article" date="2021" name="Front. Plant Sci.">
        <title>Chromosome-Scale Genome Assembly for Chinese Sour Jujube and Insights Into Its Genome Evolution and Domestication Signature.</title>
        <authorList>
            <person name="Shen L.-Y."/>
            <person name="Luo H."/>
            <person name="Wang X.-L."/>
            <person name="Wang X.-M."/>
            <person name="Qiu X.-J."/>
            <person name="Liu H."/>
            <person name="Zhou S.-S."/>
            <person name="Jia K.-H."/>
            <person name="Nie S."/>
            <person name="Bao Y.-T."/>
            <person name="Zhang R.-G."/>
            <person name="Yun Q.-Z."/>
            <person name="Chai Y.-H."/>
            <person name="Lu J.-Y."/>
            <person name="Li Y."/>
            <person name="Zhao S.-W."/>
            <person name="Mao J.-F."/>
            <person name="Jia S.-G."/>
            <person name="Mao Y.-M."/>
        </authorList>
    </citation>
    <scope>NUCLEOTIDE SEQUENCE</scope>
    <source>
        <strain evidence="1">AT0</strain>
        <tissue evidence="1">Leaf</tissue>
    </source>
</reference>
<organism evidence="1 2">
    <name type="scientific">Ziziphus jujuba var. spinosa</name>
    <dbReference type="NCBI Taxonomy" id="714518"/>
    <lineage>
        <taxon>Eukaryota</taxon>
        <taxon>Viridiplantae</taxon>
        <taxon>Streptophyta</taxon>
        <taxon>Embryophyta</taxon>
        <taxon>Tracheophyta</taxon>
        <taxon>Spermatophyta</taxon>
        <taxon>Magnoliopsida</taxon>
        <taxon>eudicotyledons</taxon>
        <taxon>Gunneridae</taxon>
        <taxon>Pentapetalae</taxon>
        <taxon>rosids</taxon>
        <taxon>fabids</taxon>
        <taxon>Rosales</taxon>
        <taxon>Rhamnaceae</taxon>
        <taxon>Paliureae</taxon>
        <taxon>Ziziphus</taxon>
    </lineage>
</organism>
<accession>A0A978VB59</accession>
<sequence>MEVNLAPRGLRHDDPLSSYLFIQGSEALSRMLAVEEYRRNFHGIKVASVAPAVSHLLFVDDIILFGRPNVQESARLLDCINKYAKRLNKEVVHRGNPLFISRSKVQAFKRFKEKLKHRVEHLQGRLLSQVGNMALVREDLSTIPVYFMSKFQLPLKLYKEMDSILRSFWWKGFNSSSKSYNLIAWDKICQRKYYGGLGIRRIIDFSFALLAKLGWIMAINEDRIWVKILKATYCRLDSFLHCKISKNCSYTWKRIIATRKAIKQKACFMVRNGHSVDVWKDA</sequence>
<dbReference type="EMBL" id="JAEACU010000006">
    <property type="protein sequence ID" value="KAH7525144.1"/>
    <property type="molecule type" value="Genomic_DNA"/>
</dbReference>
<proteinExistence type="predicted"/>
<dbReference type="AlphaFoldDB" id="A0A978VB59"/>
<dbReference type="PANTHER" id="PTHR33116:SF78">
    <property type="entry name" value="OS12G0587133 PROTEIN"/>
    <property type="match status" value="1"/>
</dbReference>
<evidence type="ECO:0000313" key="2">
    <source>
        <dbReference type="Proteomes" id="UP000813462"/>
    </source>
</evidence>